<evidence type="ECO:0000313" key="1">
    <source>
        <dbReference type="EMBL" id="CAK0874872.1"/>
    </source>
</evidence>
<sequence length="125" mass="13489">MLCTPGLGTENVGTMPNSSTTYQTQCLFICGKSCYPLGTIGHHILSCCAVAASLHPSGLLAAICKFVQRMVVVDSRVRLAQGSLFRLFKVAWWRCWSSTAFRETTLGSSCIQSGMVATLAFNGFL</sequence>
<name>A0ABN9VQU7_9DINO</name>
<gene>
    <name evidence="1" type="ORF">PCOR1329_LOCUS59660</name>
</gene>
<evidence type="ECO:0000313" key="2">
    <source>
        <dbReference type="Proteomes" id="UP001189429"/>
    </source>
</evidence>
<dbReference type="Proteomes" id="UP001189429">
    <property type="component" value="Unassembled WGS sequence"/>
</dbReference>
<dbReference type="EMBL" id="CAUYUJ010017445">
    <property type="protein sequence ID" value="CAK0874872.1"/>
    <property type="molecule type" value="Genomic_DNA"/>
</dbReference>
<reference evidence="1" key="1">
    <citation type="submission" date="2023-10" db="EMBL/GenBank/DDBJ databases">
        <authorList>
            <person name="Chen Y."/>
            <person name="Shah S."/>
            <person name="Dougan E. K."/>
            <person name="Thang M."/>
            <person name="Chan C."/>
        </authorList>
    </citation>
    <scope>NUCLEOTIDE SEQUENCE [LARGE SCALE GENOMIC DNA]</scope>
</reference>
<proteinExistence type="predicted"/>
<accession>A0ABN9VQU7</accession>
<organism evidence="1 2">
    <name type="scientific">Prorocentrum cordatum</name>
    <dbReference type="NCBI Taxonomy" id="2364126"/>
    <lineage>
        <taxon>Eukaryota</taxon>
        <taxon>Sar</taxon>
        <taxon>Alveolata</taxon>
        <taxon>Dinophyceae</taxon>
        <taxon>Prorocentrales</taxon>
        <taxon>Prorocentraceae</taxon>
        <taxon>Prorocentrum</taxon>
    </lineage>
</organism>
<comment type="caution">
    <text evidence="1">The sequence shown here is derived from an EMBL/GenBank/DDBJ whole genome shotgun (WGS) entry which is preliminary data.</text>
</comment>
<keyword evidence="2" id="KW-1185">Reference proteome</keyword>
<protein>
    <submittedName>
        <fullName evidence="1">Uncharacterized protein</fullName>
    </submittedName>
</protein>